<evidence type="ECO:0000313" key="1">
    <source>
        <dbReference type="EMBL" id="SJM95502.1"/>
    </source>
</evidence>
<evidence type="ECO:0008006" key="3">
    <source>
        <dbReference type="Google" id="ProtNLM"/>
    </source>
</evidence>
<evidence type="ECO:0000313" key="2">
    <source>
        <dbReference type="Proteomes" id="UP000195442"/>
    </source>
</evidence>
<reference evidence="2" key="1">
    <citation type="submission" date="2017-02" db="EMBL/GenBank/DDBJ databases">
        <authorList>
            <person name="Daims H."/>
        </authorList>
    </citation>
    <scope>NUCLEOTIDE SEQUENCE [LARGE SCALE GENOMIC DNA]</scope>
</reference>
<dbReference type="OrthoDB" id="9796845at2"/>
<dbReference type="PANTHER" id="PTHR34817">
    <property type="entry name" value="NUCLEOTIDYLTRANSFERASE"/>
    <property type="match status" value="1"/>
</dbReference>
<dbReference type="PANTHER" id="PTHR34817:SF2">
    <property type="entry name" value="NUCLEOTIDYLTRANSFERASE"/>
    <property type="match status" value="1"/>
</dbReference>
<dbReference type="Pfam" id="PF10127">
    <property type="entry name" value="RlaP"/>
    <property type="match status" value="1"/>
</dbReference>
<dbReference type="InterPro" id="IPR018775">
    <property type="entry name" value="RlaP"/>
</dbReference>
<dbReference type="AlphaFoldDB" id="A0A1R4HGZ3"/>
<dbReference type="SUPFAM" id="SSF81301">
    <property type="entry name" value="Nucleotidyltransferase"/>
    <property type="match status" value="1"/>
</dbReference>
<name>A0A1R4HGZ3_9GAMM</name>
<proteinExistence type="predicted"/>
<dbReference type="InterPro" id="IPR043519">
    <property type="entry name" value="NT_sf"/>
</dbReference>
<keyword evidence="2" id="KW-1185">Reference proteome</keyword>
<dbReference type="RefSeq" id="WP_087148242.1">
    <property type="nucleotide sequence ID" value="NZ_FUKJ01000423.1"/>
</dbReference>
<dbReference type="Proteomes" id="UP000195442">
    <property type="component" value="Unassembled WGS sequence"/>
</dbReference>
<accession>A0A1R4HGZ3</accession>
<organism evidence="1 2">
    <name type="scientific">Crenothrix polyspora</name>
    <dbReference type="NCBI Taxonomy" id="360316"/>
    <lineage>
        <taxon>Bacteria</taxon>
        <taxon>Pseudomonadati</taxon>
        <taxon>Pseudomonadota</taxon>
        <taxon>Gammaproteobacteria</taxon>
        <taxon>Methylococcales</taxon>
        <taxon>Crenotrichaceae</taxon>
        <taxon>Crenothrix</taxon>
    </lineage>
</organism>
<dbReference type="EMBL" id="FUKJ01000423">
    <property type="protein sequence ID" value="SJM95502.1"/>
    <property type="molecule type" value="Genomic_DNA"/>
</dbReference>
<sequence>MAISPAVSLAARSLIETRLATLENAHQINIIHACESGSRALGFPSPDSDYDVCFIYTRPWPWYLTLEEVGDVVDLPLEDSPVGVLDIGDWDLRKTLRLVRKSNPVIWEWLQSPIGYQTDKTQQWRELRNVFDAFYSPISACHHYLSLSRIPWSENCSDYRQKSRNIFTCCGHYWRPG</sequence>
<protein>
    <recommendedName>
        <fullName evidence="3">Polymerase nucleotidyl transferase domain-containing protein</fullName>
    </recommendedName>
</protein>
<gene>
    <name evidence="1" type="ORF">CRENPOLYSF2_590003</name>
</gene>